<dbReference type="GO" id="GO:0016787">
    <property type="term" value="F:hydrolase activity"/>
    <property type="evidence" value="ECO:0007669"/>
    <property type="project" value="UniProtKB-ARBA"/>
</dbReference>
<dbReference type="STRING" id="460384.SAMN05216313_110105"/>
<dbReference type="Pfam" id="PF01663">
    <property type="entry name" value="Phosphodiest"/>
    <property type="match status" value="1"/>
</dbReference>
<dbReference type="PANTHER" id="PTHR10151">
    <property type="entry name" value="ECTONUCLEOTIDE PYROPHOSPHATASE/PHOSPHODIESTERASE"/>
    <property type="match status" value="1"/>
</dbReference>
<name>A0A1I0G3M0_9FIRM</name>
<proteinExistence type="predicted"/>
<gene>
    <name evidence="1" type="ORF">SAMN05216313_110105</name>
</gene>
<protein>
    <submittedName>
        <fullName evidence="1">Predicted pyrophosphatase or phosphodiesterase, AlkP superfamily</fullName>
    </submittedName>
</protein>
<dbReference type="InterPro" id="IPR002591">
    <property type="entry name" value="Phosphodiest/P_Trfase"/>
</dbReference>
<dbReference type="AlphaFoldDB" id="A0A1I0G3M0"/>
<dbReference type="InterPro" id="IPR017850">
    <property type="entry name" value="Alkaline_phosphatase_core_sf"/>
</dbReference>
<organism evidence="1 2">
    <name type="scientific">Enterocloster lavalensis</name>
    <dbReference type="NCBI Taxonomy" id="460384"/>
    <lineage>
        <taxon>Bacteria</taxon>
        <taxon>Bacillati</taxon>
        <taxon>Bacillota</taxon>
        <taxon>Clostridia</taxon>
        <taxon>Lachnospirales</taxon>
        <taxon>Lachnospiraceae</taxon>
        <taxon>Enterocloster</taxon>
    </lineage>
</organism>
<keyword evidence="2" id="KW-1185">Reference proteome</keyword>
<dbReference type="PANTHER" id="PTHR10151:SF120">
    <property type="entry name" value="BIS(5'-ADENOSYL)-TRIPHOSPHATASE"/>
    <property type="match status" value="1"/>
</dbReference>
<sequence>MSKQRLIVMCVDALFTTDLADVCRMEGFREILEDAAVYENIECIYPTLTYPCHATIMTGCWPDRHGISHNEKLSPAENNREWYWGYGNLKEKTIFDYARERGLTTAALEWPVTAGGPIDYLLPEIWSYDPEDTQMREAILGGASEGAREIYEKNRHMLCWKENPRFDAFNVRCAVDMIHKYKPEVIFMHQSNLDHVRHVHGLHAPQVQEALRLHGHWIQEIADALKEEGLFEDTAFVILGDHGHLQVDYNICPNVLLKQEGLLETDEQGTVRSWDAYVQSAGISAQVFVKHEQDLGTVEDILKRLAEMGFVREIFTREQVKELYHLDGEFAFVAEAAANYAFGNAACGELIVGTDRSDYKFSVATHGHLPFRGEKPCFIVRAKDVPKGVYEGGRLVDEGPTMMKLLGLQEMAGEMEGRALY</sequence>
<dbReference type="CDD" id="cd16018">
    <property type="entry name" value="Enpp"/>
    <property type="match status" value="1"/>
</dbReference>
<dbReference type="EMBL" id="FOIM01000010">
    <property type="protein sequence ID" value="SET65317.1"/>
    <property type="molecule type" value="Genomic_DNA"/>
</dbReference>
<accession>A0A1I0G3M0</accession>
<evidence type="ECO:0000313" key="1">
    <source>
        <dbReference type="EMBL" id="SET65317.1"/>
    </source>
</evidence>
<dbReference type="RefSeq" id="WP_092363579.1">
    <property type="nucleotide sequence ID" value="NZ_DAINWJ010000086.1"/>
</dbReference>
<dbReference type="Proteomes" id="UP000198508">
    <property type="component" value="Unassembled WGS sequence"/>
</dbReference>
<reference evidence="2" key="1">
    <citation type="submission" date="2016-10" db="EMBL/GenBank/DDBJ databases">
        <authorList>
            <person name="Varghese N."/>
            <person name="Submissions S."/>
        </authorList>
    </citation>
    <scope>NUCLEOTIDE SEQUENCE [LARGE SCALE GENOMIC DNA]</scope>
    <source>
        <strain evidence="2">NLAE-zl-G277</strain>
    </source>
</reference>
<dbReference type="SUPFAM" id="SSF53649">
    <property type="entry name" value="Alkaline phosphatase-like"/>
    <property type="match status" value="1"/>
</dbReference>
<evidence type="ECO:0000313" key="2">
    <source>
        <dbReference type="Proteomes" id="UP000198508"/>
    </source>
</evidence>
<dbReference type="Gene3D" id="3.40.720.10">
    <property type="entry name" value="Alkaline Phosphatase, subunit A"/>
    <property type="match status" value="1"/>
</dbReference>